<reference evidence="3 4" key="1">
    <citation type="journal article" date="2010" name="Cell">
        <title>The genome of Naegleria gruberi illuminates early eukaryotic versatility.</title>
        <authorList>
            <person name="Fritz-Laylin L.K."/>
            <person name="Prochnik S.E."/>
            <person name="Ginger M.L."/>
            <person name="Dacks J.B."/>
            <person name="Carpenter M.L."/>
            <person name="Field M.C."/>
            <person name="Kuo A."/>
            <person name="Paredez A."/>
            <person name="Chapman J."/>
            <person name="Pham J."/>
            <person name="Shu S."/>
            <person name="Neupane R."/>
            <person name="Cipriano M."/>
            <person name="Mancuso J."/>
            <person name="Tu H."/>
            <person name="Salamov A."/>
            <person name="Lindquist E."/>
            <person name="Shapiro H."/>
            <person name="Lucas S."/>
            <person name="Grigoriev I.V."/>
            <person name="Cande W.Z."/>
            <person name="Fulton C."/>
            <person name="Rokhsar D.S."/>
            <person name="Dawson S.C."/>
        </authorList>
    </citation>
    <scope>NUCLEOTIDE SEQUENCE [LARGE SCALE GENOMIC DNA]</scope>
    <source>
        <strain evidence="3 4">NEG-M</strain>
    </source>
</reference>
<dbReference type="GeneID" id="8861395"/>
<feature type="compositionally biased region" description="Low complexity" evidence="2">
    <location>
        <begin position="10"/>
        <end position="22"/>
    </location>
</feature>
<feature type="region of interest" description="Disordered" evidence="2">
    <location>
        <begin position="312"/>
        <end position="334"/>
    </location>
</feature>
<feature type="compositionally biased region" description="Acidic residues" evidence="2">
    <location>
        <begin position="104"/>
        <end position="118"/>
    </location>
</feature>
<dbReference type="RefSeq" id="XP_002679957.1">
    <property type="nucleotide sequence ID" value="XM_002679911.1"/>
</dbReference>
<feature type="compositionally biased region" description="Polar residues" evidence="2">
    <location>
        <begin position="764"/>
        <end position="787"/>
    </location>
</feature>
<organism evidence="4">
    <name type="scientific">Naegleria gruberi</name>
    <name type="common">Amoeba</name>
    <dbReference type="NCBI Taxonomy" id="5762"/>
    <lineage>
        <taxon>Eukaryota</taxon>
        <taxon>Discoba</taxon>
        <taxon>Heterolobosea</taxon>
        <taxon>Tetramitia</taxon>
        <taxon>Eutetramitia</taxon>
        <taxon>Vahlkampfiidae</taxon>
        <taxon>Naegleria</taxon>
    </lineage>
</organism>
<evidence type="ECO:0000256" key="2">
    <source>
        <dbReference type="SAM" id="MobiDB-lite"/>
    </source>
</evidence>
<feature type="region of interest" description="Disordered" evidence="2">
    <location>
        <begin position="589"/>
        <end position="608"/>
    </location>
</feature>
<dbReference type="VEuPathDB" id="AmoebaDB:NAEGRDRAFT_64705"/>
<dbReference type="SUPFAM" id="SSF55781">
    <property type="entry name" value="GAF domain-like"/>
    <property type="match status" value="1"/>
</dbReference>
<dbReference type="OrthoDB" id="295473at2759"/>
<evidence type="ECO:0000313" key="4">
    <source>
        <dbReference type="Proteomes" id="UP000006671"/>
    </source>
</evidence>
<feature type="region of interest" description="Disordered" evidence="2">
    <location>
        <begin position="104"/>
        <end position="130"/>
    </location>
</feature>
<dbReference type="KEGG" id="ngr:NAEGRDRAFT_64705"/>
<keyword evidence="4" id="KW-1185">Reference proteome</keyword>
<feature type="compositionally biased region" description="Basic and acidic residues" evidence="2">
    <location>
        <begin position="70"/>
        <end position="81"/>
    </location>
</feature>
<sequence>MSTLVGGGNSVKLVSSSSTGSLTEKQALGTKLPRSSSELRITEKTTLQPLSPLSFHDEDNEFDDNNQQTPDKKEEDKYPEFKVPESELKQTSDYLKFVGDDVDLDKETDSDQSDEELDLTSNSVGEDPRLRNVHNLPEEFFYNHEKLGKTMDRLLSIFDETLIFKTGQLIESKDNGGNHQVNIGKVIQPNIFSESRNEFAKCSKKVSFRLKEMEIILNTKINDLKQELTIAKKEKDVKALEWKERYDKLQKRWQDVISDMNSLQKEKEEIRKERDSLYGLVRLSETIPVVPHHIQMPTSVSLNAFTDEVDKTHPPISETPSLMTSKVEPATTPNRMTKTNLLSKEISPKPQRLEMLKAVSQRLLTSMADSLSSQMATIFLYNPRINELQSFCIVCKYDFNNPVLYTLVENKNLSNATQYSNNTHILIGGPKAFPKQISVPANQGIIGETFAKTTALNIFDVPTFKKHYRQIDKDTGLKTKVAISYPLITKKMNNCFGVLEIMNKTPNPDNLEEIEPYDIQDEAKMHEYSTIISDLLESEADCLPYSIFVGRRSNTPVVAKEKDDKNTDLSRINVTRVYAQNAMRVFEDLEDSRTPGSPSSPVSNLARPTNALVPKDIEEYIKKLESCWRKSVSETAQFKNAATQLEDQLNDRQGYIKNLERKVGEMEKNMEEARDKMISDFKEQKIAKQEWKIKENEMRVELDFIKKAHNTIVQEHMFRLKEESIKSLLLPVNQNESNSSKPSPPQPQQEAKRDRVELPYLDKTVNQSKRVQNNSTNSGSSRKTPVTKNERVSIDFAERNSVYYPPIFYELFSQYALPTLILNSKFRIWKYNVRFLTLIGCKTEQNEIFLSQILGMQFSDICVGIEADALPRLLQYDVLQGLGIAKLGNDNSTDAFNSNGSRSASPILNNSGFNTLDLRSDSKSPTQNLLSKKTFVRVTAYISKLGQNGQKFSTYQGGSKISASPIMDESSVGNSNTLIKGPLYSIIFTK</sequence>
<evidence type="ECO:0000313" key="3">
    <source>
        <dbReference type="EMBL" id="EFC47213.1"/>
    </source>
</evidence>
<dbReference type="InParanoid" id="D2V784"/>
<gene>
    <name evidence="3" type="ORF">NAEGRDRAFT_64705</name>
</gene>
<accession>D2V784</accession>
<dbReference type="EMBL" id="GG738855">
    <property type="protein sequence ID" value="EFC47213.1"/>
    <property type="molecule type" value="Genomic_DNA"/>
</dbReference>
<feature type="coiled-coil region" evidence="1">
    <location>
        <begin position="642"/>
        <end position="676"/>
    </location>
</feature>
<keyword evidence="1" id="KW-0175">Coiled coil</keyword>
<feature type="compositionally biased region" description="Polar residues" evidence="2">
    <location>
        <begin position="33"/>
        <end position="51"/>
    </location>
</feature>
<dbReference type="Gene3D" id="3.30.450.40">
    <property type="match status" value="1"/>
</dbReference>
<feature type="region of interest" description="Disordered" evidence="2">
    <location>
        <begin position="734"/>
        <end position="788"/>
    </location>
</feature>
<name>D2V784_NAEGR</name>
<evidence type="ECO:0000256" key="1">
    <source>
        <dbReference type="SAM" id="Coils"/>
    </source>
</evidence>
<feature type="region of interest" description="Disordered" evidence="2">
    <location>
        <begin position="1"/>
        <end position="81"/>
    </location>
</feature>
<dbReference type="Proteomes" id="UP000006671">
    <property type="component" value="Unassembled WGS sequence"/>
</dbReference>
<dbReference type="AlphaFoldDB" id="D2V784"/>
<proteinExistence type="predicted"/>
<protein>
    <submittedName>
        <fullName evidence="3">Predicted protein</fullName>
    </submittedName>
</protein>
<feature type="compositionally biased region" description="Polar residues" evidence="2">
    <location>
        <begin position="594"/>
        <end position="607"/>
    </location>
</feature>
<feature type="coiled-coil region" evidence="1">
    <location>
        <begin position="221"/>
        <end position="280"/>
    </location>
</feature>
<dbReference type="InterPro" id="IPR029016">
    <property type="entry name" value="GAF-like_dom_sf"/>
</dbReference>
<dbReference type="OMA" id="WKERYDK"/>